<dbReference type="EMBL" id="PIPT01000010">
    <property type="protein sequence ID" value="RUO46171.1"/>
    <property type="molecule type" value="Genomic_DNA"/>
</dbReference>
<reference evidence="7" key="1">
    <citation type="journal article" date="2018" name="Front. Microbiol.">
        <title>Genome-Based Analysis Reveals the Taxonomy and Diversity of the Family Idiomarinaceae.</title>
        <authorList>
            <person name="Liu Y."/>
            <person name="Lai Q."/>
            <person name="Shao Z."/>
        </authorList>
    </citation>
    <scope>NUCLEOTIDE SEQUENCE [LARGE SCALE GENOMIC DNA]</scope>
    <source>
        <strain evidence="7">SW15</strain>
    </source>
</reference>
<evidence type="ECO:0000256" key="2">
    <source>
        <dbReference type="ARBA" id="ARBA00023015"/>
    </source>
</evidence>
<proteinExistence type="inferred from homology"/>
<dbReference type="InterPro" id="IPR000847">
    <property type="entry name" value="LysR_HTH_N"/>
</dbReference>
<evidence type="ECO:0000313" key="6">
    <source>
        <dbReference type="EMBL" id="RUO46171.1"/>
    </source>
</evidence>
<dbReference type="OrthoDB" id="9786526at2"/>
<dbReference type="Gene3D" id="1.10.10.10">
    <property type="entry name" value="Winged helix-like DNA-binding domain superfamily/Winged helix DNA-binding domain"/>
    <property type="match status" value="1"/>
</dbReference>
<evidence type="ECO:0000313" key="7">
    <source>
        <dbReference type="Proteomes" id="UP000286678"/>
    </source>
</evidence>
<keyword evidence="3" id="KW-0238">DNA-binding</keyword>
<dbReference type="PROSITE" id="PS50931">
    <property type="entry name" value="HTH_LYSR"/>
    <property type="match status" value="1"/>
</dbReference>
<dbReference type="InterPro" id="IPR005119">
    <property type="entry name" value="LysR_subst-bd"/>
</dbReference>
<accession>A0A432XBQ0</accession>
<dbReference type="FunFam" id="1.10.10.10:FF:000001">
    <property type="entry name" value="LysR family transcriptional regulator"/>
    <property type="match status" value="1"/>
</dbReference>
<gene>
    <name evidence="6" type="ORF">CWE21_12370</name>
</gene>
<comment type="caution">
    <text evidence="6">The sequence shown here is derived from an EMBL/GenBank/DDBJ whole genome shotgun (WGS) entry which is preliminary data.</text>
</comment>
<evidence type="ECO:0000256" key="4">
    <source>
        <dbReference type="ARBA" id="ARBA00023163"/>
    </source>
</evidence>
<keyword evidence="7" id="KW-1185">Reference proteome</keyword>
<dbReference type="Pfam" id="PF03466">
    <property type="entry name" value="LysR_substrate"/>
    <property type="match status" value="1"/>
</dbReference>
<evidence type="ECO:0000259" key="5">
    <source>
        <dbReference type="PROSITE" id="PS50931"/>
    </source>
</evidence>
<dbReference type="RefSeq" id="WP_126834747.1">
    <property type="nucleotide sequence ID" value="NZ_PIPT01000010.1"/>
</dbReference>
<dbReference type="SUPFAM" id="SSF53850">
    <property type="entry name" value="Periplasmic binding protein-like II"/>
    <property type="match status" value="1"/>
</dbReference>
<evidence type="ECO:0000256" key="3">
    <source>
        <dbReference type="ARBA" id="ARBA00023125"/>
    </source>
</evidence>
<sequence length="294" mass="32933">MRAKSSDIEIFLAVADAGSFTEAAHLLEIEVAQCSRAIKRLEKSLGEDLFTRTTRRIELTNEGQTYLTLVRPALEQLEFAEHKLIEGKQKPQGLLRIDAATPFLIHQVAPHVREFREIYPDIKLELAASEGFIDLIQRKVDVAIRIGALEDSSLHATPLGRSKLHIVASPHYLSKNGKPQKSSDLKNHTKIGFMQTEQLNTWPLDGGLYLPPDIAVSSGELIRRLTLEGTGLACLSNFMIADDIRAGKLVPVLTDTNRMENNPREQVNAVYYRNTALSSRISAFIDFFKPRFTL</sequence>
<dbReference type="SUPFAM" id="SSF46785">
    <property type="entry name" value="Winged helix' DNA-binding domain"/>
    <property type="match status" value="1"/>
</dbReference>
<organism evidence="6 7">
    <name type="scientific">Pseudidiomarina aquimaris</name>
    <dbReference type="NCBI Taxonomy" id="641841"/>
    <lineage>
        <taxon>Bacteria</taxon>
        <taxon>Pseudomonadati</taxon>
        <taxon>Pseudomonadota</taxon>
        <taxon>Gammaproteobacteria</taxon>
        <taxon>Alteromonadales</taxon>
        <taxon>Idiomarinaceae</taxon>
        <taxon>Pseudidiomarina</taxon>
    </lineage>
</organism>
<keyword evidence="2" id="KW-0805">Transcription regulation</keyword>
<dbReference type="Pfam" id="PF00126">
    <property type="entry name" value="HTH_1"/>
    <property type="match status" value="1"/>
</dbReference>
<dbReference type="InterPro" id="IPR036388">
    <property type="entry name" value="WH-like_DNA-bd_sf"/>
</dbReference>
<dbReference type="Proteomes" id="UP000286678">
    <property type="component" value="Unassembled WGS sequence"/>
</dbReference>
<dbReference type="PANTHER" id="PTHR30537:SF20">
    <property type="entry name" value="TRANSCRIPTIONAL REGULATORY PROTEIN"/>
    <property type="match status" value="1"/>
</dbReference>
<dbReference type="AlphaFoldDB" id="A0A432XBQ0"/>
<dbReference type="GO" id="GO:0006351">
    <property type="term" value="P:DNA-templated transcription"/>
    <property type="evidence" value="ECO:0007669"/>
    <property type="project" value="TreeGrafter"/>
</dbReference>
<dbReference type="Gene3D" id="3.40.190.10">
    <property type="entry name" value="Periplasmic binding protein-like II"/>
    <property type="match status" value="2"/>
</dbReference>
<dbReference type="PANTHER" id="PTHR30537">
    <property type="entry name" value="HTH-TYPE TRANSCRIPTIONAL REGULATOR"/>
    <property type="match status" value="1"/>
</dbReference>
<protein>
    <submittedName>
        <fullName evidence="6">LysR family transcriptional regulator</fullName>
    </submittedName>
</protein>
<name>A0A432XBQ0_9GAMM</name>
<dbReference type="InterPro" id="IPR036390">
    <property type="entry name" value="WH_DNA-bd_sf"/>
</dbReference>
<keyword evidence="4" id="KW-0804">Transcription</keyword>
<dbReference type="InterPro" id="IPR058163">
    <property type="entry name" value="LysR-type_TF_proteobact-type"/>
</dbReference>
<dbReference type="GO" id="GO:0043565">
    <property type="term" value="F:sequence-specific DNA binding"/>
    <property type="evidence" value="ECO:0007669"/>
    <property type="project" value="TreeGrafter"/>
</dbReference>
<comment type="similarity">
    <text evidence="1">Belongs to the LysR transcriptional regulatory family.</text>
</comment>
<evidence type="ECO:0000256" key="1">
    <source>
        <dbReference type="ARBA" id="ARBA00009437"/>
    </source>
</evidence>
<feature type="domain" description="HTH lysR-type" evidence="5">
    <location>
        <begin position="1"/>
        <end position="60"/>
    </location>
</feature>
<dbReference type="GO" id="GO:0003700">
    <property type="term" value="F:DNA-binding transcription factor activity"/>
    <property type="evidence" value="ECO:0007669"/>
    <property type="project" value="InterPro"/>
</dbReference>